<feature type="region of interest" description="Disordered" evidence="7">
    <location>
        <begin position="1"/>
        <end position="20"/>
    </location>
</feature>
<evidence type="ECO:0000313" key="9">
    <source>
        <dbReference type="Proteomes" id="UP001107558"/>
    </source>
</evidence>
<evidence type="ECO:0000256" key="1">
    <source>
        <dbReference type="ARBA" id="ARBA00004604"/>
    </source>
</evidence>
<comment type="function">
    <text evidence="6">Involved in nucleolar processing of pre-18S ribosomal RNA. Has a role in the nuclear export of 40S pre-ribosomal subunit to the cytoplasm.</text>
</comment>
<evidence type="ECO:0000256" key="3">
    <source>
        <dbReference type="ARBA" id="ARBA00022517"/>
    </source>
</evidence>
<evidence type="ECO:0000256" key="2">
    <source>
        <dbReference type="ARBA" id="ARBA00007466"/>
    </source>
</evidence>
<feature type="compositionally biased region" description="Acidic residues" evidence="7">
    <location>
        <begin position="322"/>
        <end position="355"/>
    </location>
</feature>
<evidence type="ECO:0000256" key="4">
    <source>
        <dbReference type="ARBA" id="ARBA00022552"/>
    </source>
</evidence>
<comment type="similarity">
    <text evidence="2">Belongs to the NOP14 family.</text>
</comment>
<evidence type="ECO:0008006" key="10">
    <source>
        <dbReference type="Google" id="ProtNLM"/>
    </source>
</evidence>
<keyword evidence="5" id="KW-0539">Nucleus</keyword>
<organism evidence="8 9">
    <name type="scientific">Polypedilum vanderplanki</name>
    <name type="common">Sleeping chironomid midge</name>
    <dbReference type="NCBI Taxonomy" id="319348"/>
    <lineage>
        <taxon>Eukaryota</taxon>
        <taxon>Metazoa</taxon>
        <taxon>Ecdysozoa</taxon>
        <taxon>Arthropoda</taxon>
        <taxon>Hexapoda</taxon>
        <taxon>Insecta</taxon>
        <taxon>Pterygota</taxon>
        <taxon>Neoptera</taxon>
        <taxon>Endopterygota</taxon>
        <taxon>Diptera</taxon>
        <taxon>Nematocera</taxon>
        <taxon>Chironomoidea</taxon>
        <taxon>Chironomidae</taxon>
        <taxon>Chironominae</taxon>
        <taxon>Polypedilum</taxon>
        <taxon>Polypedilum</taxon>
    </lineage>
</organism>
<evidence type="ECO:0000256" key="5">
    <source>
        <dbReference type="ARBA" id="ARBA00023242"/>
    </source>
</evidence>
<dbReference type="GO" id="GO:0030490">
    <property type="term" value="P:maturation of SSU-rRNA"/>
    <property type="evidence" value="ECO:0007669"/>
    <property type="project" value="TreeGrafter"/>
</dbReference>
<feature type="compositionally biased region" description="Polar residues" evidence="7">
    <location>
        <begin position="374"/>
        <end position="397"/>
    </location>
</feature>
<keyword evidence="3" id="KW-0690">Ribosome biogenesis</keyword>
<evidence type="ECO:0000256" key="6">
    <source>
        <dbReference type="ARBA" id="ARBA00024695"/>
    </source>
</evidence>
<accession>A0A9J6BNE3</accession>
<comment type="subcellular location">
    <subcellularLocation>
        <location evidence="1">Nucleus</location>
        <location evidence="1">Nucleolus</location>
    </subcellularLocation>
</comment>
<dbReference type="OrthoDB" id="441771at2759"/>
<feature type="region of interest" description="Disordered" evidence="7">
    <location>
        <begin position="303"/>
        <end position="397"/>
    </location>
</feature>
<dbReference type="PANTHER" id="PTHR23183:SF0">
    <property type="entry name" value="NUCLEOLAR PROTEIN 14"/>
    <property type="match status" value="1"/>
</dbReference>
<proteinExistence type="inferred from homology"/>
<keyword evidence="4" id="KW-0698">rRNA processing</keyword>
<evidence type="ECO:0000313" key="8">
    <source>
        <dbReference type="EMBL" id="KAG5670942.1"/>
    </source>
</evidence>
<dbReference type="PANTHER" id="PTHR23183">
    <property type="entry name" value="NOP14"/>
    <property type="match status" value="1"/>
</dbReference>
<dbReference type="GO" id="GO:0032040">
    <property type="term" value="C:small-subunit processome"/>
    <property type="evidence" value="ECO:0007669"/>
    <property type="project" value="InterPro"/>
</dbReference>
<dbReference type="Pfam" id="PF04147">
    <property type="entry name" value="Nop14"/>
    <property type="match status" value="1"/>
</dbReference>
<dbReference type="AlphaFoldDB" id="A0A9J6BNE3"/>
<dbReference type="GO" id="GO:0030692">
    <property type="term" value="C:Noc4p-Nop14p complex"/>
    <property type="evidence" value="ECO:0007669"/>
    <property type="project" value="TreeGrafter"/>
</dbReference>
<reference evidence="8" key="1">
    <citation type="submission" date="2021-03" db="EMBL/GenBank/DDBJ databases">
        <title>Chromosome level genome of the anhydrobiotic midge Polypedilum vanderplanki.</title>
        <authorList>
            <person name="Yoshida Y."/>
            <person name="Kikawada T."/>
            <person name="Gusev O."/>
        </authorList>
    </citation>
    <scope>NUCLEOTIDE SEQUENCE</scope>
    <source>
        <strain evidence="8">NIAS01</strain>
        <tissue evidence="8">Whole body or cell culture</tissue>
    </source>
</reference>
<feature type="compositionally biased region" description="Basic and acidic residues" evidence="7">
    <location>
        <begin position="10"/>
        <end position="20"/>
    </location>
</feature>
<keyword evidence="9" id="KW-1185">Reference proteome</keyword>
<feature type="region of interest" description="Disordered" evidence="7">
    <location>
        <begin position="263"/>
        <end position="283"/>
    </location>
</feature>
<dbReference type="Proteomes" id="UP001107558">
    <property type="component" value="Chromosome 3"/>
</dbReference>
<dbReference type="InterPro" id="IPR007276">
    <property type="entry name" value="Nop14"/>
</dbReference>
<dbReference type="EMBL" id="JADBJN010000003">
    <property type="protein sequence ID" value="KAG5670942.1"/>
    <property type="molecule type" value="Genomic_DNA"/>
</dbReference>
<comment type="caution">
    <text evidence="8">The sequence shown here is derived from an EMBL/GenBank/DDBJ whole genome shotgun (WGS) entry which is preliminary data.</text>
</comment>
<name>A0A9J6BNE3_POLVA</name>
<gene>
    <name evidence="8" type="ORF">PVAND_001171</name>
</gene>
<evidence type="ECO:0000256" key="7">
    <source>
        <dbReference type="SAM" id="MobiDB-lite"/>
    </source>
</evidence>
<sequence length="827" mass="97225">MKLKKGNKRNKSDAIYDKKSKVIEKKQNPFELHVNREKFNILNRKRNHSLGQPLISRQKAFEKRKETIGAEYKVRNKTNVFEDKRKSGYKLPKQSIYNLNDSEVLTHRGQSLGEIEQFDDVIPDRDDDISDEEARLDANFTKNAHFGGGDDDDDGAKDRKTIIEELIADSKKRKAERMKEHEEILDLTNKLDTDWKSLLSVMKKMERTEDLEQKKEPDDYDRLVKEMIFSPRGEPTQKLKSEEELARIEREKLEKLENLRLQRMKDADDVTAKNSNYRSADDLDDGYLLEPVVEEEDQVLSYPLESNNEPDNDAASEKSDNDTEVENDEQIAEEEKEEEGSCEESEEEESDVDSLDDLKANDSESENEEEEKQSIATSNGTKSSNVKSTNPQDNIPFTISMPANYEDFLELFNKQSIKNQSTIVERIIKTNHPKLYVLNKMKMQKLFTYLLQYINDLFSNFNETNISKYFKLVQQLIPHLYDLIHMSPEECSENFLDVIKEKYDEYKKNPKLFPRLDTLIFFKIMASLFPTSDFRHPIVTPCYIFLHHILSQAKVKNRYTVAAGLFLVTLTLEFQHISKRFMPSVMNFLTGICFLGSKKSPIEKLKVIPPFKRMDELLVLTEKYENEFEITEKLKSIDFSETPIDDYFKARALNLASCLMKDIIEIYNEHVGMRYLLDPFEHVLNRLSDEKNLPESIKSNIDSILADFKKIHLDKKFKYPEPEKKNIPMLRMLEPRFENVHTDRRQMYCQSGNAERKKLKHMVKRENKAAKRELRRDNEFVSKIRHKRQRMMDIERKEKVKRIFQEANVQQSEFKALSRTKGRKSTF</sequence>
<protein>
    <recommendedName>
        <fullName evidence="10">Nucleolar protein 14</fullName>
    </recommendedName>
</protein>